<protein>
    <recommendedName>
        <fullName evidence="2">2'-phosphotransferase</fullName>
        <ecNumber evidence="2">2.7.1.160</ecNumber>
    </recommendedName>
</protein>
<dbReference type="EC" id="2.7.1.160" evidence="2"/>
<dbReference type="InterPro" id="IPR002745">
    <property type="entry name" value="Ptrans_KptA/Tpt1"/>
</dbReference>
<dbReference type="InterPro" id="IPR042080">
    <property type="entry name" value="RNA_2'-PTrans_N"/>
</dbReference>
<reference evidence="5" key="1">
    <citation type="submission" date="2021-02" db="EMBL/GenBank/DDBJ databases">
        <authorList>
            <person name="Dougan E. K."/>
            <person name="Rhodes N."/>
            <person name="Thang M."/>
            <person name="Chan C."/>
        </authorList>
    </citation>
    <scope>NUCLEOTIDE SEQUENCE</scope>
</reference>
<sequence>MAPGNAAKEPKERRLERVRLSQPGSRARPLRERDGEMRSPAGEIGKKVDGRASQRHASTRHSGQIESVTHYVTWYPVPSQAAPAGVPTPTEASNADGTEQPVVEIEVEVAEDSTNSEPDEDTLAVVEAMEAAPEEEADQQQEMTARIADMPWSKMDGFIIPMAARETRETLPTILDLILIEQLRLADAPSHLAGYFAGGHTFHQASELEVGNYILALTAVLMAPHVATIHSSELKAGRYIEAWISLARKDASLLETQQKFVRLAKIIHKLCQPMRQSPVLYQLLNWRRGSQHCLDVLAQLAELGDTMRSTSSGPAKHTEHVRRLPQPEPESLPLQQMLMVEDGQQETEPESIESEVQISKALTSILRHRARKEGVHMRDDGYVALRDVLTTRRLKSLRARAEEIVTIVQDSDKQRFELTHIGGTAYVRATQGHSIPLQDDLVLQEILEPPPIAAHGTYKEYYASIYGQR</sequence>
<dbReference type="Pfam" id="PF01885">
    <property type="entry name" value="PTS_2-RNA"/>
    <property type="match status" value="1"/>
</dbReference>
<dbReference type="PANTHER" id="PTHR12684:SF2">
    <property type="entry name" value="TRNA 2'-PHOSPHOTRANSFERASE 1"/>
    <property type="match status" value="1"/>
</dbReference>
<organism evidence="5 6">
    <name type="scientific">Symbiodinium natans</name>
    <dbReference type="NCBI Taxonomy" id="878477"/>
    <lineage>
        <taxon>Eukaryota</taxon>
        <taxon>Sar</taxon>
        <taxon>Alveolata</taxon>
        <taxon>Dinophyceae</taxon>
        <taxon>Suessiales</taxon>
        <taxon>Symbiodiniaceae</taxon>
        <taxon>Symbiodinium</taxon>
    </lineage>
</organism>
<evidence type="ECO:0000256" key="3">
    <source>
        <dbReference type="ARBA" id="ARBA00047949"/>
    </source>
</evidence>
<dbReference type="GO" id="GO:0006388">
    <property type="term" value="P:tRNA splicing, via endonucleolytic cleavage and ligation"/>
    <property type="evidence" value="ECO:0007669"/>
    <property type="project" value="TreeGrafter"/>
</dbReference>
<dbReference type="PANTHER" id="PTHR12684">
    <property type="entry name" value="PUTATIVE PHOSPHOTRANSFERASE"/>
    <property type="match status" value="1"/>
</dbReference>
<evidence type="ECO:0000256" key="4">
    <source>
        <dbReference type="SAM" id="MobiDB-lite"/>
    </source>
</evidence>
<evidence type="ECO:0000313" key="6">
    <source>
        <dbReference type="Proteomes" id="UP000604046"/>
    </source>
</evidence>
<comment type="function">
    <text evidence="1">Catalyzes the last step of tRNA splicing, the transfer of the splice junction 2'-phosphate from ligated tRNA to NAD to produce ADP-ribose 1''-2'' cyclic phosphate.</text>
</comment>
<dbReference type="AlphaFoldDB" id="A0A812JS65"/>
<keyword evidence="6" id="KW-1185">Reference proteome</keyword>
<dbReference type="Gene3D" id="1.10.10.970">
    <property type="entry name" value="RNA 2'-phosphotransferase, Tpt1/KptA family, N-terminal domain"/>
    <property type="match status" value="1"/>
</dbReference>
<feature type="region of interest" description="Disordered" evidence="4">
    <location>
        <begin position="1"/>
        <end position="65"/>
    </location>
</feature>
<dbReference type="GO" id="GO:0000215">
    <property type="term" value="F:tRNA 2'-phosphotransferase activity"/>
    <property type="evidence" value="ECO:0007669"/>
    <property type="project" value="UniProtKB-EC"/>
</dbReference>
<feature type="region of interest" description="Disordered" evidence="4">
    <location>
        <begin position="81"/>
        <end position="100"/>
    </location>
</feature>
<dbReference type="SUPFAM" id="SSF56399">
    <property type="entry name" value="ADP-ribosylation"/>
    <property type="match status" value="1"/>
</dbReference>
<name>A0A812JS65_9DINO</name>
<comment type="catalytic activity">
    <reaction evidence="3">
        <text>2'-phospho-[ligated tRNA] + NAD(+) = mature tRNA + ADP-alpha-D-ribose 1'',2''-cyclic phosphate + nicotinamide</text>
        <dbReference type="Rhea" id="RHEA:23324"/>
        <dbReference type="Rhea" id="RHEA-COMP:11106"/>
        <dbReference type="Rhea" id="RHEA-COMP:11107"/>
        <dbReference type="ChEBI" id="CHEBI:17154"/>
        <dbReference type="ChEBI" id="CHEBI:57540"/>
        <dbReference type="ChEBI" id="CHEBI:76596"/>
        <dbReference type="ChEBI" id="CHEBI:82883"/>
        <dbReference type="ChEBI" id="CHEBI:85027"/>
        <dbReference type="EC" id="2.7.1.160"/>
    </reaction>
</comment>
<dbReference type="EMBL" id="CAJNDS010000472">
    <property type="protein sequence ID" value="CAE7209587.1"/>
    <property type="molecule type" value="Genomic_DNA"/>
</dbReference>
<gene>
    <name evidence="5" type="ORF">SNAT2548_LOCUS6929</name>
</gene>
<feature type="compositionally biased region" description="Basic and acidic residues" evidence="4">
    <location>
        <begin position="8"/>
        <end position="19"/>
    </location>
</feature>
<evidence type="ECO:0000256" key="2">
    <source>
        <dbReference type="ARBA" id="ARBA00012007"/>
    </source>
</evidence>
<evidence type="ECO:0000313" key="5">
    <source>
        <dbReference type="EMBL" id="CAE7209587.1"/>
    </source>
</evidence>
<accession>A0A812JS65</accession>
<proteinExistence type="predicted"/>
<dbReference type="OrthoDB" id="419694at2759"/>
<comment type="caution">
    <text evidence="5">The sequence shown here is derived from an EMBL/GenBank/DDBJ whole genome shotgun (WGS) entry which is preliminary data.</text>
</comment>
<evidence type="ECO:0000256" key="1">
    <source>
        <dbReference type="ARBA" id="ARBA00003343"/>
    </source>
</evidence>
<dbReference type="Proteomes" id="UP000604046">
    <property type="component" value="Unassembled WGS sequence"/>
</dbReference>